<evidence type="ECO:0000313" key="2">
    <source>
        <dbReference type="EMBL" id="BCU70434.1"/>
    </source>
</evidence>
<accession>A0A8D5U7Z9</accession>
<dbReference type="GeneID" id="66163455"/>
<keyword evidence="1" id="KW-0812">Transmembrane</keyword>
<name>A0A8D5U7Z9_9CREN</name>
<keyword evidence="3" id="KW-1185">Reference proteome</keyword>
<reference evidence="2 3" key="1">
    <citation type="submission" date="2021-04" db="EMBL/GenBank/DDBJ databases">
        <title>Complete genome sequence of Stygiolobus sp. KN-1.</title>
        <authorList>
            <person name="Nakamura K."/>
            <person name="Sakai H."/>
            <person name="Kurosawa N."/>
        </authorList>
    </citation>
    <scope>NUCLEOTIDE SEQUENCE [LARGE SCALE GENOMIC DNA]</scope>
    <source>
        <strain evidence="2 3">KN-1</strain>
    </source>
</reference>
<organism evidence="2 3">
    <name type="scientific">Stygiolobus caldivivus</name>
    <dbReference type="NCBI Taxonomy" id="2824673"/>
    <lineage>
        <taxon>Archaea</taxon>
        <taxon>Thermoproteota</taxon>
        <taxon>Thermoprotei</taxon>
        <taxon>Sulfolobales</taxon>
        <taxon>Sulfolobaceae</taxon>
        <taxon>Stygiolobus</taxon>
    </lineage>
</organism>
<gene>
    <name evidence="2" type="ORF">KN1_17310</name>
</gene>
<keyword evidence="1" id="KW-1133">Transmembrane helix</keyword>
<proteinExistence type="predicted"/>
<evidence type="ECO:0000256" key="1">
    <source>
        <dbReference type="SAM" id="Phobius"/>
    </source>
</evidence>
<dbReference type="KEGG" id="csty:KN1_17310"/>
<protein>
    <submittedName>
        <fullName evidence="2">Uncharacterized protein</fullName>
    </submittedName>
</protein>
<evidence type="ECO:0000313" key="3">
    <source>
        <dbReference type="Proteomes" id="UP000825123"/>
    </source>
</evidence>
<keyword evidence="1" id="KW-0472">Membrane</keyword>
<dbReference type="Proteomes" id="UP000825123">
    <property type="component" value="Chromosome"/>
</dbReference>
<dbReference type="AlphaFoldDB" id="A0A8D5U7Z9"/>
<sequence length="71" mass="8200">MDKVIFGLLSLVLTFFDVKIGLMTIRELYGPKAYSLALSPEFLIFYVSIVFMIEYYIISAVSTKILHFLKQ</sequence>
<feature type="transmembrane region" description="Helical" evidence="1">
    <location>
        <begin position="45"/>
        <end position="66"/>
    </location>
</feature>
<dbReference type="RefSeq" id="WP_221287050.1">
    <property type="nucleotide sequence ID" value="NZ_AP024597.1"/>
</dbReference>
<dbReference type="EMBL" id="AP024597">
    <property type="protein sequence ID" value="BCU70434.1"/>
    <property type="molecule type" value="Genomic_DNA"/>
</dbReference>